<feature type="region of interest" description="Disordered" evidence="1">
    <location>
        <begin position="174"/>
        <end position="204"/>
    </location>
</feature>
<feature type="region of interest" description="Disordered" evidence="1">
    <location>
        <begin position="1"/>
        <end position="143"/>
    </location>
</feature>
<dbReference type="RefSeq" id="WP_002698505.1">
    <property type="nucleotide sequence ID" value="NZ_AAWS01000017.1"/>
</dbReference>
<evidence type="ECO:0000313" key="2">
    <source>
        <dbReference type="EMBL" id="EAY28278.1"/>
    </source>
</evidence>
<sequence>MSLFKRKRKKRKKKEQEAAAKASADAPKTKKRKSAGDEGSDADGEGSKRRAERAGDEDPKPVTKGKKPKYDLGKGRSVYPSKDANGKTVYLPKESDASEAEKAKGLFVSDEDALGDQPGKELVKDGQPKKDLGKGRDIYPSKNAEGKTVYLPKKSEASDAEIRAGAFVDDAAAEGDAQGQSLQAGLKPKKDLGKGRDIHPAKNADGKLVYLPKKSEATDAEKRAGLFVDDAAVEAAQPKGKAPAEGGKPKYDLGKGRNIYPTQGEDGKLVYLPKESEATDLEKSQGLFVRDADEGNPARNTATDQKGDTNGSQHQQRRSERAGNLPAANPQTETDSGKPRDLAKRPVPEAQDGTPLWDGKTMPEVDAEVSQNLLKNLKPKYDIGKGRMLYPTEIAPGKIGYLPLKDEASPQEQEAGIYLRLVPEEPLEEFLARNQAEVPAASYEVGEGKVKARSETALAQAISRHQPLVLRSQKYLNELAEAATGLGQEWES</sequence>
<protein>
    <submittedName>
        <fullName evidence="2">Uncharacterized protein</fullName>
    </submittedName>
</protein>
<dbReference type="Proteomes" id="UP000004095">
    <property type="component" value="Unassembled WGS sequence"/>
</dbReference>
<dbReference type="AlphaFoldDB" id="A1ZN98"/>
<evidence type="ECO:0000313" key="3">
    <source>
        <dbReference type="Proteomes" id="UP000004095"/>
    </source>
</evidence>
<organism evidence="2 3">
    <name type="scientific">Microscilla marina ATCC 23134</name>
    <dbReference type="NCBI Taxonomy" id="313606"/>
    <lineage>
        <taxon>Bacteria</taxon>
        <taxon>Pseudomonadati</taxon>
        <taxon>Bacteroidota</taxon>
        <taxon>Cytophagia</taxon>
        <taxon>Cytophagales</taxon>
        <taxon>Microscillaceae</taxon>
        <taxon>Microscilla</taxon>
    </lineage>
</organism>
<feature type="compositionally biased region" description="Low complexity" evidence="1">
    <location>
        <begin position="235"/>
        <end position="246"/>
    </location>
</feature>
<accession>A1ZN98</accession>
<dbReference type="EMBL" id="AAWS01000017">
    <property type="protein sequence ID" value="EAY28278.1"/>
    <property type="molecule type" value="Genomic_DNA"/>
</dbReference>
<feature type="compositionally biased region" description="Basic and acidic residues" evidence="1">
    <location>
        <begin position="188"/>
        <end position="204"/>
    </location>
</feature>
<feature type="compositionally biased region" description="Basic and acidic residues" evidence="1">
    <location>
        <begin position="118"/>
        <end position="139"/>
    </location>
</feature>
<evidence type="ECO:0000256" key="1">
    <source>
        <dbReference type="SAM" id="MobiDB-lite"/>
    </source>
</evidence>
<name>A1ZN98_MICM2</name>
<proteinExistence type="predicted"/>
<gene>
    <name evidence="2" type="ORF">M23134_03539</name>
</gene>
<feature type="region of interest" description="Disordered" evidence="1">
    <location>
        <begin position="235"/>
        <end position="363"/>
    </location>
</feature>
<feature type="compositionally biased region" description="Basic and acidic residues" evidence="1">
    <location>
        <begin position="274"/>
        <end position="283"/>
    </location>
</feature>
<feature type="compositionally biased region" description="Basic and acidic residues" evidence="1">
    <location>
        <begin position="93"/>
        <end position="104"/>
    </location>
</feature>
<dbReference type="OrthoDB" id="7057785at2"/>
<comment type="caution">
    <text evidence="2">The sequence shown here is derived from an EMBL/GenBank/DDBJ whole genome shotgun (WGS) entry which is preliminary data.</text>
</comment>
<feature type="compositionally biased region" description="Basic and acidic residues" evidence="1">
    <location>
        <begin position="45"/>
        <end position="61"/>
    </location>
</feature>
<feature type="compositionally biased region" description="Basic residues" evidence="1">
    <location>
        <begin position="1"/>
        <end position="13"/>
    </location>
</feature>
<feature type="compositionally biased region" description="Basic and acidic residues" evidence="1">
    <location>
        <begin position="335"/>
        <end position="347"/>
    </location>
</feature>
<feature type="compositionally biased region" description="Polar residues" evidence="1">
    <location>
        <begin position="298"/>
        <end position="314"/>
    </location>
</feature>
<reference evidence="2 3" key="1">
    <citation type="submission" date="2007-01" db="EMBL/GenBank/DDBJ databases">
        <authorList>
            <person name="Haygood M."/>
            <person name="Podell S."/>
            <person name="Anderson C."/>
            <person name="Hopkinson B."/>
            <person name="Roe K."/>
            <person name="Barbeau K."/>
            <person name="Gaasterland T."/>
            <person name="Ferriera S."/>
            <person name="Johnson J."/>
            <person name="Kravitz S."/>
            <person name="Beeson K."/>
            <person name="Sutton G."/>
            <person name="Rogers Y.-H."/>
            <person name="Friedman R."/>
            <person name="Frazier M."/>
            <person name="Venter J.C."/>
        </authorList>
    </citation>
    <scope>NUCLEOTIDE SEQUENCE [LARGE SCALE GENOMIC DNA]</scope>
    <source>
        <strain evidence="2 3">ATCC 23134</strain>
    </source>
</reference>
<keyword evidence="3" id="KW-1185">Reference proteome</keyword>